<evidence type="ECO:0000313" key="13">
    <source>
        <dbReference type="EMBL" id="ROH87897.1"/>
    </source>
</evidence>
<comment type="subcellular location">
    <subcellularLocation>
        <location evidence="1 12">Cell membrane</location>
        <topology evidence="1 12">Multi-pass membrane protein</topology>
    </subcellularLocation>
</comment>
<dbReference type="PANTHER" id="PTHR28259">
    <property type="entry name" value="FLUORIDE EXPORT PROTEIN 1-RELATED"/>
    <property type="match status" value="1"/>
</dbReference>
<feature type="transmembrane region" description="Helical" evidence="12">
    <location>
        <begin position="63"/>
        <end position="82"/>
    </location>
</feature>
<dbReference type="Proteomes" id="UP000282106">
    <property type="component" value="Unassembled WGS sequence"/>
</dbReference>
<feature type="transmembrane region" description="Helical" evidence="12">
    <location>
        <begin position="94"/>
        <end position="120"/>
    </location>
</feature>
<keyword evidence="3" id="KW-0997">Cell inner membrane</keyword>
<dbReference type="EMBL" id="RJVO01000007">
    <property type="protein sequence ID" value="ROH87897.1"/>
    <property type="molecule type" value="Genomic_DNA"/>
</dbReference>
<comment type="caution">
    <text evidence="13">The sequence shown here is derived from an EMBL/GenBank/DDBJ whole genome shotgun (WGS) entry which is preliminary data.</text>
</comment>
<evidence type="ECO:0000256" key="2">
    <source>
        <dbReference type="ARBA" id="ARBA00022475"/>
    </source>
</evidence>
<keyword evidence="5 12" id="KW-1133">Transmembrane helix</keyword>
<reference evidence="13 14" key="1">
    <citation type="submission" date="2018-10" db="EMBL/GenBank/DDBJ databases">
        <authorList>
            <person name="Chen W.-M."/>
        </authorList>
    </citation>
    <scope>NUCLEOTIDE SEQUENCE [LARGE SCALE GENOMIC DNA]</scope>
    <source>
        <strain evidence="13 14">THS-13</strain>
    </source>
</reference>
<dbReference type="GO" id="GO:0062054">
    <property type="term" value="F:fluoride channel activity"/>
    <property type="evidence" value="ECO:0007669"/>
    <property type="project" value="UniProtKB-UniRule"/>
</dbReference>
<dbReference type="Pfam" id="PF02537">
    <property type="entry name" value="CRCB"/>
    <property type="match status" value="1"/>
</dbReference>
<keyword evidence="2 12" id="KW-1003">Cell membrane</keyword>
<dbReference type="AlphaFoldDB" id="A0A3N0V511"/>
<dbReference type="InParanoid" id="A0A3N0V511"/>
<evidence type="ECO:0000256" key="10">
    <source>
        <dbReference type="ARBA" id="ARBA00035120"/>
    </source>
</evidence>
<keyword evidence="8 12" id="KW-0472">Membrane</keyword>
<dbReference type="InterPro" id="IPR003691">
    <property type="entry name" value="FluC"/>
</dbReference>
<evidence type="ECO:0000256" key="7">
    <source>
        <dbReference type="ARBA" id="ARBA00023065"/>
    </source>
</evidence>
<proteinExistence type="inferred from homology"/>
<organism evidence="13 14">
    <name type="scientific">Stagnimonas aquatica</name>
    <dbReference type="NCBI Taxonomy" id="2689987"/>
    <lineage>
        <taxon>Bacteria</taxon>
        <taxon>Pseudomonadati</taxon>
        <taxon>Pseudomonadota</taxon>
        <taxon>Gammaproteobacteria</taxon>
        <taxon>Nevskiales</taxon>
        <taxon>Nevskiaceae</taxon>
        <taxon>Stagnimonas</taxon>
    </lineage>
</organism>
<feature type="binding site" evidence="12">
    <location>
        <position position="74"/>
    </location>
    <ligand>
        <name>Na(+)</name>
        <dbReference type="ChEBI" id="CHEBI:29101"/>
        <note>structural</note>
    </ligand>
</feature>
<evidence type="ECO:0000256" key="9">
    <source>
        <dbReference type="ARBA" id="ARBA00023303"/>
    </source>
</evidence>
<dbReference type="NCBIfam" id="TIGR00494">
    <property type="entry name" value="crcB"/>
    <property type="match status" value="1"/>
</dbReference>
<evidence type="ECO:0000256" key="12">
    <source>
        <dbReference type="HAMAP-Rule" id="MF_00454"/>
    </source>
</evidence>
<feature type="binding site" evidence="12">
    <location>
        <position position="77"/>
    </location>
    <ligand>
        <name>Na(+)</name>
        <dbReference type="ChEBI" id="CHEBI:29101"/>
        <note>structural</note>
    </ligand>
</feature>
<evidence type="ECO:0000256" key="4">
    <source>
        <dbReference type="ARBA" id="ARBA00022692"/>
    </source>
</evidence>
<evidence type="ECO:0000256" key="1">
    <source>
        <dbReference type="ARBA" id="ARBA00004651"/>
    </source>
</evidence>
<evidence type="ECO:0000256" key="6">
    <source>
        <dbReference type="ARBA" id="ARBA00023053"/>
    </source>
</evidence>
<keyword evidence="4 12" id="KW-0812">Transmembrane</keyword>
<feature type="transmembrane region" description="Helical" evidence="12">
    <location>
        <begin position="35"/>
        <end position="56"/>
    </location>
</feature>
<comment type="similarity">
    <text evidence="10 12">Belongs to the fluoride channel Fluc/FEX (TC 1.A.43) family.</text>
</comment>
<accession>A0A3N0V511</accession>
<comment type="catalytic activity">
    <reaction evidence="11">
        <text>fluoride(in) = fluoride(out)</text>
        <dbReference type="Rhea" id="RHEA:76159"/>
        <dbReference type="ChEBI" id="CHEBI:17051"/>
    </reaction>
    <physiologicalReaction direction="left-to-right" evidence="11">
        <dbReference type="Rhea" id="RHEA:76160"/>
    </physiologicalReaction>
</comment>
<evidence type="ECO:0000256" key="11">
    <source>
        <dbReference type="ARBA" id="ARBA00035585"/>
    </source>
</evidence>
<dbReference type="FunCoup" id="A0A3N0V511">
    <property type="interactions" value="282"/>
</dbReference>
<gene>
    <name evidence="12 13" type="primary">crcB</name>
    <name evidence="12" type="synonym">fluC</name>
    <name evidence="13" type="ORF">ED208_14415</name>
</gene>
<dbReference type="GO" id="GO:0046872">
    <property type="term" value="F:metal ion binding"/>
    <property type="evidence" value="ECO:0007669"/>
    <property type="project" value="UniProtKB-KW"/>
</dbReference>
<keyword evidence="6 12" id="KW-0915">Sodium</keyword>
<dbReference type="GO" id="GO:0005886">
    <property type="term" value="C:plasma membrane"/>
    <property type="evidence" value="ECO:0007669"/>
    <property type="project" value="UniProtKB-SubCell"/>
</dbReference>
<dbReference type="GO" id="GO:0140114">
    <property type="term" value="P:cellular detoxification of fluoride"/>
    <property type="evidence" value="ECO:0007669"/>
    <property type="project" value="UniProtKB-UniRule"/>
</dbReference>
<keyword evidence="9 12" id="KW-0407">Ion channel</keyword>
<evidence type="ECO:0000256" key="8">
    <source>
        <dbReference type="ARBA" id="ARBA00023136"/>
    </source>
</evidence>
<evidence type="ECO:0000256" key="3">
    <source>
        <dbReference type="ARBA" id="ARBA00022519"/>
    </source>
</evidence>
<protein>
    <recommendedName>
        <fullName evidence="12">Fluoride-specific ion channel FluC</fullName>
    </recommendedName>
</protein>
<evidence type="ECO:0000313" key="14">
    <source>
        <dbReference type="Proteomes" id="UP000282106"/>
    </source>
</evidence>
<dbReference type="HAMAP" id="MF_00454">
    <property type="entry name" value="FluC"/>
    <property type="match status" value="1"/>
</dbReference>
<name>A0A3N0V511_9GAMM</name>
<keyword evidence="7 12" id="KW-0406">Ion transport</keyword>
<keyword evidence="14" id="KW-1185">Reference proteome</keyword>
<keyword evidence="12" id="KW-0479">Metal-binding</keyword>
<dbReference type="PANTHER" id="PTHR28259:SF1">
    <property type="entry name" value="FLUORIDE EXPORT PROTEIN 1-RELATED"/>
    <property type="match status" value="1"/>
</dbReference>
<evidence type="ECO:0000256" key="5">
    <source>
        <dbReference type="ARBA" id="ARBA00022989"/>
    </source>
</evidence>
<dbReference type="RefSeq" id="WP_123212621.1">
    <property type="nucleotide sequence ID" value="NZ_RJVO01000007.1"/>
</dbReference>
<comment type="function">
    <text evidence="12">Fluoride-specific ion channel. Important for reducing fluoride concentration in the cell, thus reducing its toxicity.</text>
</comment>
<keyword evidence="12" id="KW-0813">Transport</keyword>
<sequence length="125" mass="13142">MPVWMAVALGGAFGTLARYGVGLWARTQWPAFPAATLIVNVSGGLAMGLLGGYALARPEWSPAWRLALMTGVLGGYTTFSAFSLETLLLWREGAVMIALANVGLNLLLSLAACLLGFWLARSALA</sequence>
<comment type="activity regulation">
    <text evidence="12">Na(+) is not transported, but it plays an essential structural role and its presence is essential for fluoride channel function.</text>
</comment>